<name>A0A0M0BR81_9ARCH</name>
<gene>
    <name evidence="3" type="ORF">AC482_02800</name>
</gene>
<feature type="transmembrane region" description="Helical" evidence="1">
    <location>
        <begin position="205"/>
        <end position="227"/>
    </location>
</feature>
<keyword evidence="1" id="KW-1133">Transmembrane helix</keyword>
<dbReference type="Proteomes" id="UP000037210">
    <property type="component" value="Unassembled WGS sequence"/>
</dbReference>
<keyword evidence="1" id="KW-0472">Membrane</keyword>
<feature type="transmembrane region" description="Helical" evidence="1">
    <location>
        <begin position="6"/>
        <end position="22"/>
    </location>
</feature>
<proteinExistence type="predicted"/>
<reference evidence="3 4" key="1">
    <citation type="submission" date="2015-06" db="EMBL/GenBank/DDBJ databases">
        <title>New insights into the roles of widespread benthic archaea in carbon and nitrogen cycling.</title>
        <authorList>
            <person name="Lazar C.S."/>
            <person name="Baker B.J."/>
            <person name="Seitz K.W."/>
            <person name="Hyde A.S."/>
            <person name="Dick G.J."/>
            <person name="Hinrichs K.-U."/>
            <person name="Teske A.P."/>
        </authorList>
    </citation>
    <scope>NUCLEOTIDE SEQUENCE [LARGE SCALE GENOMIC DNA]</scope>
    <source>
        <strain evidence="3">DG-45</strain>
    </source>
</reference>
<organism evidence="3 4">
    <name type="scientific">miscellaneous Crenarchaeota group-15 archaeon DG-45</name>
    <dbReference type="NCBI Taxonomy" id="1685127"/>
    <lineage>
        <taxon>Archaea</taxon>
        <taxon>Candidatus Bathyarchaeota</taxon>
        <taxon>MCG-15</taxon>
    </lineage>
</organism>
<dbReference type="GO" id="GO:0016020">
    <property type="term" value="C:membrane"/>
    <property type="evidence" value="ECO:0007669"/>
    <property type="project" value="InterPro"/>
</dbReference>
<dbReference type="PANTHER" id="PTHR22911">
    <property type="entry name" value="ACYL-MALONYL CONDENSING ENZYME-RELATED"/>
    <property type="match status" value="1"/>
</dbReference>
<dbReference type="SUPFAM" id="SSF103481">
    <property type="entry name" value="Multidrug resistance efflux transporter EmrE"/>
    <property type="match status" value="2"/>
</dbReference>
<feature type="transmembrane region" description="Helical" evidence="1">
    <location>
        <begin position="34"/>
        <end position="53"/>
    </location>
</feature>
<feature type="transmembrane region" description="Helical" evidence="1">
    <location>
        <begin position="114"/>
        <end position="132"/>
    </location>
</feature>
<evidence type="ECO:0000256" key="1">
    <source>
        <dbReference type="SAM" id="Phobius"/>
    </source>
</evidence>
<dbReference type="InterPro" id="IPR037185">
    <property type="entry name" value="EmrE-like"/>
</dbReference>
<feature type="transmembrane region" description="Helical" evidence="1">
    <location>
        <begin position="173"/>
        <end position="193"/>
    </location>
</feature>
<dbReference type="InterPro" id="IPR000620">
    <property type="entry name" value="EamA_dom"/>
</dbReference>
<dbReference type="EMBL" id="LFWZ01000019">
    <property type="protein sequence ID" value="KON30885.1"/>
    <property type="molecule type" value="Genomic_DNA"/>
</dbReference>
<evidence type="ECO:0000313" key="3">
    <source>
        <dbReference type="EMBL" id="KON30885.1"/>
    </source>
</evidence>
<feature type="transmembrane region" description="Helical" evidence="1">
    <location>
        <begin position="233"/>
        <end position="253"/>
    </location>
</feature>
<evidence type="ECO:0000313" key="4">
    <source>
        <dbReference type="Proteomes" id="UP000037210"/>
    </source>
</evidence>
<dbReference type="PANTHER" id="PTHR22911:SF137">
    <property type="entry name" value="SOLUTE CARRIER FAMILY 35 MEMBER G2-RELATED"/>
    <property type="match status" value="1"/>
</dbReference>
<feature type="domain" description="EamA" evidence="2">
    <location>
        <begin position="145"/>
        <end position="280"/>
    </location>
</feature>
<feature type="transmembrane region" description="Helical" evidence="1">
    <location>
        <begin position="86"/>
        <end position="108"/>
    </location>
</feature>
<feature type="transmembrane region" description="Helical" evidence="1">
    <location>
        <begin position="265"/>
        <end position="281"/>
    </location>
</feature>
<sequence length="282" mass="29903">MIVEILSLLTALCYSFSSVFILKGMRGSNPHSALLLSTSVQVALLTIFLLADLPEVDWLAVMLFALSGIFASGLGRLFNFIAIERLGVATSSALGGSYPLFSTIIAIMFLREGVAILTFAGVALVVSGVFLVSGGRGEFVRGRALLIPILSAFFYGLSDVVRKMGLNVLSESLLGAQVGATAGMLSFLLYLVLTGSLGEIRVSRVSFAYFSATGVIVSVGWIFTFMAMQIGTVSIVSTLTGTTPLFSVLLSWLMLRGQEDLGKRVILGSMVIVTGISLVTLF</sequence>
<protein>
    <recommendedName>
        <fullName evidence="2">EamA domain-containing protein</fullName>
    </recommendedName>
</protein>
<accession>A0A0M0BR81</accession>
<evidence type="ECO:0000259" key="2">
    <source>
        <dbReference type="Pfam" id="PF00892"/>
    </source>
</evidence>
<dbReference type="Pfam" id="PF00892">
    <property type="entry name" value="EamA"/>
    <property type="match status" value="2"/>
</dbReference>
<feature type="transmembrane region" description="Helical" evidence="1">
    <location>
        <begin position="144"/>
        <end position="161"/>
    </location>
</feature>
<feature type="transmembrane region" description="Helical" evidence="1">
    <location>
        <begin position="59"/>
        <end position="79"/>
    </location>
</feature>
<dbReference type="AlphaFoldDB" id="A0A0M0BR81"/>
<comment type="caution">
    <text evidence="3">The sequence shown here is derived from an EMBL/GenBank/DDBJ whole genome shotgun (WGS) entry which is preliminary data.</text>
</comment>
<feature type="domain" description="EamA" evidence="2">
    <location>
        <begin position="3"/>
        <end position="133"/>
    </location>
</feature>
<keyword evidence="1" id="KW-0812">Transmembrane</keyword>